<evidence type="ECO:0000313" key="1">
    <source>
        <dbReference type="EMBL" id="HIU40109.1"/>
    </source>
</evidence>
<sequence length="81" mass="8974">MGITDSFLNKVEKKTNVSKKSILDLASRLKDGDLKNEDTIRGVIEELSKLTGKEVTKEQSDKIVKAVIGDQIPNNLESMID</sequence>
<reference evidence="1" key="2">
    <citation type="journal article" date="2021" name="PeerJ">
        <title>Extensive microbial diversity within the chicken gut microbiome revealed by metagenomics and culture.</title>
        <authorList>
            <person name="Gilroy R."/>
            <person name="Ravi A."/>
            <person name="Getino M."/>
            <person name="Pursley I."/>
            <person name="Horton D.L."/>
            <person name="Alikhan N.F."/>
            <person name="Baker D."/>
            <person name="Gharbi K."/>
            <person name="Hall N."/>
            <person name="Watson M."/>
            <person name="Adriaenssens E.M."/>
            <person name="Foster-Nyarko E."/>
            <person name="Jarju S."/>
            <person name="Secka A."/>
            <person name="Antonio M."/>
            <person name="Oren A."/>
            <person name="Chaudhuri R.R."/>
            <person name="La Ragione R."/>
            <person name="Hildebrand F."/>
            <person name="Pallen M.J."/>
        </authorList>
    </citation>
    <scope>NUCLEOTIDE SEQUENCE</scope>
    <source>
        <strain evidence="1">CHK193-30670</strain>
    </source>
</reference>
<reference evidence="1" key="1">
    <citation type="submission" date="2020-10" db="EMBL/GenBank/DDBJ databases">
        <authorList>
            <person name="Gilroy R."/>
        </authorList>
    </citation>
    <scope>NUCLEOTIDE SEQUENCE</scope>
    <source>
        <strain evidence="1">CHK193-30670</strain>
    </source>
</reference>
<dbReference type="Pfam" id="PF14069">
    <property type="entry name" value="SpoVIF"/>
    <property type="match status" value="1"/>
</dbReference>
<dbReference type="InterPro" id="IPR025942">
    <property type="entry name" value="SpoVIF"/>
</dbReference>
<proteinExistence type="predicted"/>
<protein>
    <submittedName>
        <fullName evidence="1">Stage VI sporulation protein F</fullName>
    </submittedName>
</protein>
<dbReference type="AlphaFoldDB" id="A0A9D1IQJ8"/>
<gene>
    <name evidence="1" type="ORF">IAB68_02260</name>
</gene>
<organism evidence="1 2">
    <name type="scientific">Candidatus Aphodocola excrementigallinarum</name>
    <dbReference type="NCBI Taxonomy" id="2840670"/>
    <lineage>
        <taxon>Bacteria</taxon>
        <taxon>Bacillati</taxon>
        <taxon>Bacillota</taxon>
        <taxon>Bacilli</taxon>
        <taxon>Candidatus Aphodocola</taxon>
    </lineage>
</organism>
<dbReference type="Proteomes" id="UP000824074">
    <property type="component" value="Unassembled WGS sequence"/>
</dbReference>
<evidence type="ECO:0000313" key="2">
    <source>
        <dbReference type="Proteomes" id="UP000824074"/>
    </source>
</evidence>
<dbReference type="EMBL" id="DVMT01000023">
    <property type="protein sequence ID" value="HIU40109.1"/>
    <property type="molecule type" value="Genomic_DNA"/>
</dbReference>
<comment type="caution">
    <text evidence="1">The sequence shown here is derived from an EMBL/GenBank/DDBJ whole genome shotgun (WGS) entry which is preliminary data.</text>
</comment>
<accession>A0A9D1IQJ8</accession>
<name>A0A9D1IQJ8_9FIRM</name>